<accession>A0AAX1KNB2</accession>
<name>A0AAX1KNB2_FLAPL</name>
<dbReference type="RefSeq" id="WP_142988518.1">
    <property type="nucleotide sequence ID" value="NZ_CP015406.2"/>
</dbReference>
<protein>
    <submittedName>
        <fullName evidence="2">Uncharacterized protein</fullName>
    </submittedName>
</protein>
<proteinExistence type="predicted"/>
<keyword evidence="1" id="KW-0732">Signal</keyword>
<gene>
    <name evidence="2" type="ORF">I5Q84_08470</name>
</gene>
<organism evidence="2 3">
    <name type="scientific">Flavonifractor plautii</name>
    <name type="common">Fusobacterium plautii</name>
    <dbReference type="NCBI Taxonomy" id="292800"/>
    <lineage>
        <taxon>Bacteria</taxon>
        <taxon>Bacillati</taxon>
        <taxon>Bacillota</taxon>
        <taxon>Clostridia</taxon>
        <taxon>Eubacteriales</taxon>
        <taxon>Oscillospiraceae</taxon>
        <taxon>Flavonifractor</taxon>
    </lineage>
</organism>
<evidence type="ECO:0000313" key="3">
    <source>
        <dbReference type="Proteomes" id="UP000595792"/>
    </source>
</evidence>
<sequence length="252" mass="28180">MKKFITLFLAAIVFCVPAYAVDQTPDKYDEVSLAKFEAIAYQDLNEADPEMKKQILEARETIIFSRGWVANGATGRVLDANGNVIKELPQFEDIFPSDWEVPKMLGQDTQKSDNLPENFYKSPTWGDALYFSGEVFLELPPDNYNSKPFCTVNTETSLGTQPAYVKTLSTSGVYMNPGRDASYNIGYANASTGESLGWEPNLNNGEVYSIDPPKKTKVSVRASTNYLHVGGTREPWLFDVRGVIYATEELFF</sequence>
<evidence type="ECO:0000256" key="1">
    <source>
        <dbReference type="SAM" id="SignalP"/>
    </source>
</evidence>
<reference evidence="2 3" key="1">
    <citation type="submission" date="2020-11" db="EMBL/GenBank/DDBJ databases">
        <title>Closed and high quality bacterial genomes of the OMM12 community.</title>
        <authorList>
            <person name="Marbouty M."/>
            <person name="Lamy-Besnier Q."/>
            <person name="Debarbieux L."/>
            <person name="Koszul R."/>
        </authorList>
    </citation>
    <scope>NUCLEOTIDE SEQUENCE [LARGE SCALE GENOMIC DNA]</scope>
    <source>
        <strain evidence="2 3">YL31</strain>
    </source>
</reference>
<feature type="signal peptide" evidence="1">
    <location>
        <begin position="1"/>
        <end position="20"/>
    </location>
</feature>
<dbReference type="AlphaFoldDB" id="A0AAX1KNB2"/>
<evidence type="ECO:0000313" key="2">
    <source>
        <dbReference type="EMBL" id="QQR07492.1"/>
    </source>
</evidence>
<dbReference type="EMBL" id="CP065315">
    <property type="protein sequence ID" value="QQR07492.1"/>
    <property type="molecule type" value="Genomic_DNA"/>
</dbReference>
<dbReference type="Proteomes" id="UP000595792">
    <property type="component" value="Chromosome"/>
</dbReference>
<feature type="chain" id="PRO_5043387719" evidence="1">
    <location>
        <begin position="21"/>
        <end position="252"/>
    </location>
</feature>